<gene>
    <name evidence="1" type="ORF">COMA2_70127</name>
</gene>
<evidence type="ECO:0008006" key="3">
    <source>
        <dbReference type="Google" id="ProtNLM"/>
    </source>
</evidence>
<evidence type="ECO:0000313" key="2">
    <source>
        <dbReference type="Proteomes" id="UP000198736"/>
    </source>
</evidence>
<name>A0A0S4LR07_9BACT</name>
<keyword evidence="2" id="KW-1185">Reference proteome</keyword>
<dbReference type="AlphaFoldDB" id="A0A0S4LR07"/>
<sequence>MLKIPIRQAGDANPVMIHKRISLLVIAWGLFTAVPVCVAEDSNQVSKETTTLVPGATNPKEAATTGWHYGAYVDVSYIGNFNFPDNHLWRGRTTAFEHNELSPNMGLGYVRKDASESSRWGMELGFQGGRDSEEFAFLQGERRVDGSDVLRHVHRANVSYLAPVGNGLTVTAGLFNSLMGYESLYAKDNANYTRSWIADNTPYMMFGVNAQYPLQDNLTVTAFVVNSYSHLAHPNDLPSYGGRWIWKAMPRVTWSQTFFAGPNQTDTSLEFWRVYGNHILEWRGDDVTVAVSFDIGTESISGRPGRPRTFVMGGNMVVRWQINGPWSVALRPEFYWDRNGRWTGSEQFVKAITSTVEYKLPYQWVNTVVRVEHRYDDSAGVGGGFFKGGGIRPDVVSLAREQHLLLLGVLVSLDSP</sequence>
<proteinExistence type="predicted"/>
<accession>A0A0S4LR07</accession>
<protein>
    <recommendedName>
        <fullName evidence="3">Porin</fullName>
    </recommendedName>
</protein>
<dbReference type="RefSeq" id="WP_245631100.1">
    <property type="nucleotide sequence ID" value="NZ_CZPZ01000034.1"/>
</dbReference>
<reference evidence="2" key="1">
    <citation type="submission" date="2015-10" db="EMBL/GenBank/DDBJ databases">
        <authorList>
            <person name="Luecker S."/>
            <person name="Luecker S."/>
        </authorList>
    </citation>
    <scope>NUCLEOTIDE SEQUENCE [LARGE SCALE GENOMIC DNA]</scope>
</reference>
<dbReference type="Proteomes" id="UP000198736">
    <property type="component" value="Unassembled WGS sequence"/>
</dbReference>
<organism evidence="1 2">
    <name type="scientific">Candidatus Nitrospira nitrificans</name>
    <dbReference type="NCBI Taxonomy" id="1742973"/>
    <lineage>
        <taxon>Bacteria</taxon>
        <taxon>Pseudomonadati</taxon>
        <taxon>Nitrospirota</taxon>
        <taxon>Nitrospiria</taxon>
        <taxon>Nitrospirales</taxon>
        <taxon>Nitrospiraceae</taxon>
        <taxon>Nitrospira</taxon>
    </lineage>
</organism>
<evidence type="ECO:0000313" key="1">
    <source>
        <dbReference type="EMBL" id="CUS39401.1"/>
    </source>
</evidence>
<dbReference type="InterPro" id="IPR011486">
    <property type="entry name" value="BBP2"/>
</dbReference>
<dbReference type="Pfam" id="PF07642">
    <property type="entry name" value="BBP2"/>
    <property type="match status" value="1"/>
</dbReference>
<dbReference type="EMBL" id="CZPZ01000034">
    <property type="protein sequence ID" value="CUS39401.1"/>
    <property type="molecule type" value="Genomic_DNA"/>
</dbReference>
<dbReference type="STRING" id="1742973.COMA2_70127"/>